<evidence type="ECO:0000313" key="4">
    <source>
        <dbReference type="EMBL" id="KAK8838348.1"/>
    </source>
</evidence>
<organism evidence="4 5">
    <name type="scientific">Tritrichomonas musculus</name>
    <dbReference type="NCBI Taxonomy" id="1915356"/>
    <lineage>
        <taxon>Eukaryota</taxon>
        <taxon>Metamonada</taxon>
        <taxon>Parabasalia</taxon>
        <taxon>Tritrichomonadida</taxon>
        <taxon>Tritrichomonadidae</taxon>
        <taxon>Tritrichomonas</taxon>
    </lineage>
</organism>
<evidence type="ECO:0000313" key="5">
    <source>
        <dbReference type="Proteomes" id="UP001470230"/>
    </source>
</evidence>
<feature type="compositionally biased region" description="Basic and acidic residues" evidence="2">
    <location>
        <begin position="392"/>
        <end position="491"/>
    </location>
</feature>
<reference evidence="4 5" key="1">
    <citation type="submission" date="2024-04" db="EMBL/GenBank/DDBJ databases">
        <title>Tritrichomonas musculus Genome.</title>
        <authorList>
            <person name="Alves-Ferreira E."/>
            <person name="Grigg M."/>
            <person name="Lorenzi H."/>
            <person name="Galac M."/>
        </authorList>
    </citation>
    <scope>NUCLEOTIDE SEQUENCE [LARGE SCALE GENOMIC DNA]</scope>
    <source>
        <strain evidence="4 5">EAF2021</strain>
    </source>
</reference>
<dbReference type="InterPro" id="IPR036322">
    <property type="entry name" value="WD40_repeat_dom_sf"/>
</dbReference>
<evidence type="ECO:0000259" key="3">
    <source>
        <dbReference type="PROSITE" id="PS50892"/>
    </source>
</evidence>
<keyword evidence="5" id="KW-1185">Reference proteome</keyword>
<dbReference type="Proteomes" id="UP001470230">
    <property type="component" value="Unassembled WGS sequence"/>
</dbReference>
<dbReference type="SUPFAM" id="SSF58038">
    <property type="entry name" value="SNARE fusion complex"/>
    <property type="match status" value="1"/>
</dbReference>
<proteinExistence type="predicted"/>
<dbReference type="Pfam" id="PF00957">
    <property type="entry name" value="Synaptobrevin"/>
    <property type="match status" value="1"/>
</dbReference>
<name>A0ABR2GWN6_9EUKA</name>
<feature type="region of interest" description="Disordered" evidence="2">
    <location>
        <begin position="392"/>
        <end position="691"/>
    </location>
</feature>
<dbReference type="EMBL" id="JAPFFF010000056">
    <property type="protein sequence ID" value="KAK8838348.1"/>
    <property type="molecule type" value="Genomic_DNA"/>
</dbReference>
<dbReference type="SUPFAM" id="SSF50978">
    <property type="entry name" value="WD40 repeat-like"/>
    <property type="match status" value="1"/>
</dbReference>
<dbReference type="InterPro" id="IPR052293">
    <property type="entry name" value="SRRP"/>
</dbReference>
<dbReference type="PANTHER" id="PTHR12239:SF41">
    <property type="entry name" value="MEMBRANE ASSOCIATED PROTEIN, PUTATIVE-RELATED"/>
    <property type="match status" value="1"/>
</dbReference>
<comment type="caution">
    <text evidence="4">The sequence shown here is derived from an EMBL/GenBank/DDBJ whole genome shotgun (WGS) entry which is preliminary data.</text>
</comment>
<feature type="domain" description="V-SNARE coiled-coil homology" evidence="3">
    <location>
        <begin position="1044"/>
        <end position="1103"/>
    </location>
</feature>
<dbReference type="InterPro" id="IPR042855">
    <property type="entry name" value="V_SNARE_CC"/>
</dbReference>
<protein>
    <recommendedName>
        <fullName evidence="3">V-SNARE coiled-coil homology domain-containing protein</fullName>
    </recommendedName>
</protein>
<accession>A0ABR2GWN6</accession>
<dbReference type="PROSITE" id="PS50892">
    <property type="entry name" value="V_SNARE"/>
    <property type="match status" value="1"/>
</dbReference>
<evidence type="ECO:0000256" key="2">
    <source>
        <dbReference type="SAM" id="MobiDB-lite"/>
    </source>
</evidence>
<feature type="compositionally biased region" description="Basic and acidic residues" evidence="2">
    <location>
        <begin position="498"/>
        <end position="691"/>
    </location>
</feature>
<sequence>MFSFFRNVKMPSPPEEMLKKHLACFTTSIDSEIISGAYEPRFGMYALGTANGYLYIINKHHHIFRSPKSVNYPLLKIISLPNSSSFFSICSKTMFQNHPSRIEKPNPHDLEMLNSIKSSKIQNICTHWIIKPDGILSRTTPLEFDIVDIALSPVHPEFALLLTSGGSIYGFSIESLNLTNLYINIFEKKPVKSICWSSGYRFLIAHEIIEGLDVQKLELGSQYRMNAQMIDSIDQWTAAIDEKGNPNLFMYTNVVSSINAPKGSKAIFVGMLNGSNWISIIRSETGDIVYENKNPKLTLKGEYVMPETLIRYAKPFERSNPQEIAVSTDYGRFLYFDGKVIDHFMFKPPDVKFAFADEEDYYVFTVEKVEKVQKKKTEAKKKRKEKIVFKKESGKKEDEKKEEEKEKKDDDKAEKKSKDDDDDNESKKGGNEEDDKKEGNGIVFRKEGGRKEGEEDEKNDEKEGDSKDKSDDEEKVEKGEDKNDNDQKKEEENEDKEDEKNDKDEKKEEEDKGENEENKDKNDEDEESKKKEEEEEKKRKEEEEKRKKEEEEEKKRKEEEEKRKKEEEEEKKRKEEEEKRKKEEEEKKRKEEEEKRKKEEEEEKKRKEEEEKRKKEEEEEKKRKEEEEKRKKEEEEEKKRKEEEEKRKKEEEEEKKRKEEEEKRKKEEEEKKRKEEEEKRKKEEEEEKKRKEEEEKRKKEEEEKKKKEEEEKRKKEEEEKRKKEEEEEKASKEPEYEDLTHFIVYRYRHGVIRNHFKVDSSQVSNTPLGVSHEKVLFVEDDDDVCYFDLKKGRKTVLQTLDDLSFQRHTKRRFPDFVLSDGTVLNTKATEDGFDLVESSEKCPSSNIIDWRPFMDSIVYFISDRHLVFKDQQKKIIKSEDDQILAFEVVNYLGHSPKDGEEAYIVIVTSSRIVVLDFDAKEKKLRKIRKVKQPSTIAATFTKFGTLIVQTTSQVSMLPLPDVSSSVIDKIPISKNGRAALFHKFGAVLYEPNSVSLYLDDIQPPKLYDIQEPVIETPKVNKFLKLFGKKDDTVKDADTAFQYSRSSAMTAKISETQDMMQQLLVKANERGEMLNEMEIKANKLLTSAQKFHQMAKELRKNPWF</sequence>
<gene>
    <name evidence="4" type="ORF">M9Y10_035772</name>
</gene>
<keyword evidence="1" id="KW-0175">Coiled coil</keyword>
<evidence type="ECO:0000256" key="1">
    <source>
        <dbReference type="PROSITE-ProRule" id="PRU00290"/>
    </source>
</evidence>
<dbReference type="Gene3D" id="1.20.5.110">
    <property type="match status" value="1"/>
</dbReference>
<dbReference type="PANTHER" id="PTHR12239">
    <property type="entry name" value="PROTEIN CBG20215-RELATED"/>
    <property type="match status" value="1"/>
</dbReference>